<sequence length="103" mass="11322">MWCCEPDRVVVDELEWDEPEQLDLPPTPWKMPGPSSETESRAQDSSSECSGMMPREMAELPTLGPPVVSRAGVECDSSWAISPHRSHSHCSQVFSVSSASFNA</sequence>
<evidence type="ECO:0000313" key="2">
    <source>
        <dbReference type="EMBL" id="CAG6500785.1"/>
    </source>
</evidence>
<accession>A0A8D8D131</accession>
<feature type="region of interest" description="Disordered" evidence="1">
    <location>
        <begin position="14"/>
        <end position="51"/>
    </location>
</feature>
<dbReference type="AlphaFoldDB" id="A0A8D8D131"/>
<proteinExistence type="predicted"/>
<evidence type="ECO:0000256" key="1">
    <source>
        <dbReference type="SAM" id="MobiDB-lite"/>
    </source>
</evidence>
<name>A0A8D8D131_CULPI</name>
<organism evidence="2">
    <name type="scientific">Culex pipiens</name>
    <name type="common">House mosquito</name>
    <dbReference type="NCBI Taxonomy" id="7175"/>
    <lineage>
        <taxon>Eukaryota</taxon>
        <taxon>Metazoa</taxon>
        <taxon>Ecdysozoa</taxon>
        <taxon>Arthropoda</taxon>
        <taxon>Hexapoda</taxon>
        <taxon>Insecta</taxon>
        <taxon>Pterygota</taxon>
        <taxon>Neoptera</taxon>
        <taxon>Endopterygota</taxon>
        <taxon>Diptera</taxon>
        <taxon>Nematocera</taxon>
        <taxon>Culicoidea</taxon>
        <taxon>Culicidae</taxon>
        <taxon>Culicinae</taxon>
        <taxon>Culicini</taxon>
        <taxon>Culex</taxon>
        <taxon>Culex</taxon>
    </lineage>
</organism>
<protein>
    <submittedName>
        <fullName evidence="2">(northern house mosquito) hypothetical protein</fullName>
    </submittedName>
</protein>
<reference evidence="2" key="1">
    <citation type="submission" date="2021-05" db="EMBL/GenBank/DDBJ databases">
        <authorList>
            <person name="Alioto T."/>
            <person name="Alioto T."/>
            <person name="Gomez Garrido J."/>
        </authorList>
    </citation>
    <scope>NUCLEOTIDE SEQUENCE</scope>
</reference>
<dbReference type="EMBL" id="HBUE01141070">
    <property type="protein sequence ID" value="CAG6500785.1"/>
    <property type="molecule type" value="Transcribed_RNA"/>
</dbReference>